<dbReference type="GO" id="GO:0052381">
    <property type="term" value="F:tRNA dimethylallyltransferase activity"/>
    <property type="evidence" value="ECO:0007669"/>
    <property type="project" value="UniProtKB-UniRule"/>
</dbReference>
<dbReference type="InterPro" id="IPR039657">
    <property type="entry name" value="Dimethylallyltransferase"/>
</dbReference>
<evidence type="ECO:0000256" key="13">
    <source>
        <dbReference type="RuleBase" id="RU003785"/>
    </source>
</evidence>
<comment type="cofactor">
    <cofactor evidence="1 10">
        <name>Mg(2+)</name>
        <dbReference type="ChEBI" id="CHEBI:18420"/>
    </cofactor>
</comment>
<keyword evidence="5 10" id="KW-0819">tRNA processing</keyword>
<dbReference type="PANTHER" id="PTHR11088:SF60">
    <property type="entry name" value="TRNA DIMETHYLALLYLTRANSFERASE"/>
    <property type="match status" value="1"/>
</dbReference>
<dbReference type="AlphaFoldDB" id="A0A0G0DF25"/>
<evidence type="ECO:0000256" key="7">
    <source>
        <dbReference type="ARBA" id="ARBA00022840"/>
    </source>
</evidence>
<gene>
    <name evidence="10" type="primary">miaA</name>
    <name evidence="14" type="ORF">UR96_C0003G0025</name>
</gene>
<keyword evidence="7 10" id="KW-0067">ATP-binding</keyword>
<proteinExistence type="inferred from homology"/>
<evidence type="ECO:0000256" key="6">
    <source>
        <dbReference type="ARBA" id="ARBA00022741"/>
    </source>
</evidence>
<protein>
    <recommendedName>
        <fullName evidence="10">tRNA dimethylallyltransferase</fullName>
        <ecNumber evidence="10">2.5.1.75</ecNumber>
    </recommendedName>
    <alternativeName>
        <fullName evidence="10">Dimethylallyl diphosphate:tRNA dimethylallyltransferase</fullName>
        <shortName evidence="10">DMAPP:tRNA dimethylallyltransferase</shortName>
        <shortName evidence="10">DMATase</shortName>
    </alternativeName>
    <alternativeName>
        <fullName evidence="10">Isopentenyl-diphosphate:tRNA isopentenyltransferase</fullName>
        <shortName evidence="10">IPP transferase</shortName>
        <shortName evidence="10">IPPT</shortName>
        <shortName evidence="10">IPTase</shortName>
    </alternativeName>
</protein>
<evidence type="ECO:0000256" key="11">
    <source>
        <dbReference type="RuleBase" id="RU003783"/>
    </source>
</evidence>
<evidence type="ECO:0000313" key="14">
    <source>
        <dbReference type="EMBL" id="KKP92899.1"/>
    </source>
</evidence>
<dbReference type="Proteomes" id="UP000034140">
    <property type="component" value="Unassembled WGS sequence"/>
</dbReference>
<keyword evidence="4 10" id="KW-0808">Transferase</keyword>
<evidence type="ECO:0000256" key="5">
    <source>
        <dbReference type="ARBA" id="ARBA00022694"/>
    </source>
</evidence>
<feature type="site" description="Interaction with substrate tRNA" evidence="10">
    <location>
        <position position="101"/>
    </location>
</feature>
<evidence type="ECO:0000256" key="1">
    <source>
        <dbReference type="ARBA" id="ARBA00001946"/>
    </source>
</evidence>
<evidence type="ECO:0000256" key="9">
    <source>
        <dbReference type="ARBA" id="ARBA00049563"/>
    </source>
</evidence>
<feature type="binding site" evidence="10">
    <location>
        <begin position="13"/>
        <end position="18"/>
    </location>
    <ligand>
        <name>substrate</name>
    </ligand>
</feature>
<evidence type="ECO:0000256" key="8">
    <source>
        <dbReference type="ARBA" id="ARBA00022842"/>
    </source>
</evidence>
<accession>A0A0G0DF25</accession>
<comment type="catalytic activity">
    <reaction evidence="9 10 11">
        <text>adenosine(37) in tRNA + dimethylallyl diphosphate = N(6)-dimethylallyladenosine(37) in tRNA + diphosphate</text>
        <dbReference type="Rhea" id="RHEA:26482"/>
        <dbReference type="Rhea" id="RHEA-COMP:10162"/>
        <dbReference type="Rhea" id="RHEA-COMP:10375"/>
        <dbReference type="ChEBI" id="CHEBI:33019"/>
        <dbReference type="ChEBI" id="CHEBI:57623"/>
        <dbReference type="ChEBI" id="CHEBI:74411"/>
        <dbReference type="ChEBI" id="CHEBI:74415"/>
        <dbReference type="EC" id="2.5.1.75"/>
    </reaction>
</comment>
<evidence type="ECO:0000256" key="10">
    <source>
        <dbReference type="HAMAP-Rule" id="MF_00185"/>
    </source>
</evidence>
<evidence type="ECO:0000256" key="4">
    <source>
        <dbReference type="ARBA" id="ARBA00022679"/>
    </source>
</evidence>
<comment type="similarity">
    <text evidence="3 10 13">Belongs to the IPP transferase family.</text>
</comment>
<feature type="region of interest" description="Interaction with substrate tRNA" evidence="10">
    <location>
        <begin position="36"/>
        <end position="39"/>
    </location>
</feature>
<sequence>MNFRPLIVIAGPTATGKSDIAIKLAKAINGVIINADSRQIYKEMRIGTARPSDEQVQQVPHYLYGTVSVKDPYNIYEYQKDVFKLLETIPEVQTPILVGGTGLYIDCVIYNYNLKSQSEMDIDNERRNKLAKLSIEELQKQIPKDILERLNNSDKNNPRRLQRIIERGSMSTDNQEKKEAFPCKYFVLGLPSDVLKGRIEKRVDQMIKNGLIEENKRLREEELDKYPACNSIGYSEFAGYFENEKTIGEVKDEIVTNTMHYVKRQRTWFKRNKNAIYTTEFDLILKESENLLKNS</sequence>
<dbReference type="Gene3D" id="3.40.50.300">
    <property type="entry name" value="P-loop containing nucleotide triphosphate hydrolases"/>
    <property type="match status" value="1"/>
</dbReference>
<evidence type="ECO:0000256" key="2">
    <source>
        <dbReference type="ARBA" id="ARBA00003213"/>
    </source>
</evidence>
<evidence type="ECO:0000256" key="12">
    <source>
        <dbReference type="RuleBase" id="RU003784"/>
    </source>
</evidence>
<keyword evidence="6 10" id="KW-0547">Nucleotide-binding</keyword>
<dbReference type="PANTHER" id="PTHR11088">
    <property type="entry name" value="TRNA DIMETHYLALLYLTRANSFERASE"/>
    <property type="match status" value="1"/>
</dbReference>
<dbReference type="Gene3D" id="1.10.287.890">
    <property type="entry name" value="Crystal structure of tRNA isopentenylpyrophosphate transferase (bh2366) domain"/>
    <property type="match status" value="1"/>
</dbReference>
<dbReference type="NCBIfam" id="TIGR00174">
    <property type="entry name" value="miaA"/>
    <property type="match status" value="1"/>
</dbReference>
<comment type="caution">
    <text evidence="14">The sequence shown here is derived from an EMBL/GenBank/DDBJ whole genome shotgun (WGS) entry which is preliminary data.</text>
</comment>
<comment type="function">
    <text evidence="2 10 12">Catalyzes the transfer of a dimethylallyl group onto the adenine at position 37 in tRNAs that read codons beginning with uridine, leading to the formation of N6-(dimethylallyl)adenosine (i(6)A).</text>
</comment>
<dbReference type="SUPFAM" id="SSF52540">
    <property type="entry name" value="P-loop containing nucleoside triphosphate hydrolases"/>
    <property type="match status" value="2"/>
</dbReference>
<comment type="subunit">
    <text evidence="10">Monomer.</text>
</comment>
<feature type="binding site" evidence="10">
    <location>
        <begin position="11"/>
        <end position="18"/>
    </location>
    <ligand>
        <name>ATP</name>
        <dbReference type="ChEBI" id="CHEBI:30616"/>
    </ligand>
</feature>
<dbReference type="GO" id="GO:0006400">
    <property type="term" value="P:tRNA modification"/>
    <property type="evidence" value="ECO:0007669"/>
    <property type="project" value="TreeGrafter"/>
</dbReference>
<name>A0A0G0DF25_9BACT</name>
<comment type="caution">
    <text evidence="10">Lacks conserved residue(s) required for the propagation of feature annotation.</text>
</comment>
<dbReference type="EC" id="2.5.1.75" evidence="10"/>
<feature type="site" description="Interaction with substrate tRNA" evidence="10">
    <location>
        <position position="127"/>
    </location>
</feature>
<dbReference type="InterPro" id="IPR027417">
    <property type="entry name" value="P-loop_NTPase"/>
</dbReference>
<dbReference type="HAMAP" id="MF_00185">
    <property type="entry name" value="IPP_trans"/>
    <property type="match status" value="1"/>
</dbReference>
<keyword evidence="8 10" id="KW-0460">Magnesium</keyword>
<dbReference type="EMBL" id="LBRE01000003">
    <property type="protein sequence ID" value="KKP92899.1"/>
    <property type="molecule type" value="Genomic_DNA"/>
</dbReference>
<dbReference type="Pfam" id="PF01715">
    <property type="entry name" value="IPPT"/>
    <property type="match status" value="1"/>
</dbReference>
<dbReference type="InterPro" id="IPR018022">
    <property type="entry name" value="IPT"/>
</dbReference>
<organism evidence="14 15">
    <name type="scientific">candidate division WS6 bacterium GW2011_GWC1_36_11</name>
    <dbReference type="NCBI Taxonomy" id="1619090"/>
    <lineage>
        <taxon>Bacteria</taxon>
        <taxon>Candidatus Dojkabacteria</taxon>
    </lineage>
</organism>
<dbReference type="GO" id="GO:0005524">
    <property type="term" value="F:ATP binding"/>
    <property type="evidence" value="ECO:0007669"/>
    <property type="project" value="UniProtKB-UniRule"/>
</dbReference>
<dbReference type="PATRIC" id="fig|1619090.3.peg.96"/>
<evidence type="ECO:0000256" key="3">
    <source>
        <dbReference type="ARBA" id="ARBA00005842"/>
    </source>
</evidence>
<reference evidence="14 15" key="1">
    <citation type="journal article" date="2015" name="Nature">
        <title>rRNA introns, odd ribosomes, and small enigmatic genomes across a large radiation of phyla.</title>
        <authorList>
            <person name="Brown C.T."/>
            <person name="Hug L.A."/>
            <person name="Thomas B.C."/>
            <person name="Sharon I."/>
            <person name="Castelle C.J."/>
            <person name="Singh A."/>
            <person name="Wilkins M.J."/>
            <person name="Williams K.H."/>
            <person name="Banfield J.F."/>
        </authorList>
    </citation>
    <scope>NUCLEOTIDE SEQUENCE [LARGE SCALE GENOMIC DNA]</scope>
</reference>
<evidence type="ECO:0000313" key="15">
    <source>
        <dbReference type="Proteomes" id="UP000034140"/>
    </source>
</evidence>